<evidence type="ECO:0000256" key="5">
    <source>
        <dbReference type="ARBA" id="ARBA00022741"/>
    </source>
</evidence>
<dbReference type="InterPro" id="IPR011095">
    <property type="entry name" value="Dala_Dala_lig_C"/>
</dbReference>
<keyword evidence="3" id="KW-0963">Cytoplasm</keyword>
<evidence type="ECO:0000259" key="11">
    <source>
        <dbReference type="PROSITE" id="PS50975"/>
    </source>
</evidence>
<keyword evidence="5 10" id="KW-0547">Nucleotide-binding</keyword>
<evidence type="ECO:0000256" key="9">
    <source>
        <dbReference type="ARBA" id="ARBA00023316"/>
    </source>
</evidence>
<dbReference type="GO" id="GO:0046872">
    <property type="term" value="F:metal ion binding"/>
    <property type="evidence" value="ECO:0007669"/>
    <property type="project" value="InterPro"/>
</dbReference>
<evidence type="ECO:0000256" key="4">
    <source>
        <dbReference type="ARBA" id="ARBA00022598"/>
    </source>
</evidence>
<dbReference type="Gene3D" id="3.30.470.20">
    <property type="entry name" value="ATP-grasp fold, B domain"/>
    <property type="match status" value="1"/>
</dbReference>
<dbReference type="Pfam" id="PF07478">
    <property type="entry name" value="Dala_Dala_lig_C"/>
    <property type="match status" value="1"/>
</dbReference>
<keyword evidence="7" id="KW-0133">Cell shape</keyword>
<evidence type="ECO:0000256" key="8">
    <source>
        <dbReference type="ARBA" id="ARBA00022984"/>
    </source>
</evidence>
<comment type="caution">
    <text evidence="12">The sequence shown here is derived from an EMBL/GenBank/DDBJ whole genome shotgun (WGS) entry which is preliminary data.</text>
</comment>
<proteinExistence type="inferred from homology"/>
<dbReference type="PROSITE" id="PS00844">
    <property type="entry name" value="DALA_DALA_LIGASE_2"/>
    <property type="match status" value="1"/>
</dbReference>
<keyword evidence="8" id="KW-0573">Peptidoglycan synthesis</keyword>
<dbReference type="PANTHER" id="PTHR23132:SF23">
    <property type="entry name" value="D-ALANINE--D-ALANINE LIGASE B"/>
    <property type="match status" value="1"/>
</dbReference>
<dbReference type="Gene3D" id="3.40.50.20">
    <property type="match status" value="1"/>
</dbReference>
<gene>
    <name evidence="12" type="ORF">AC477_03080</name>
</gene>
<organism evidence="12 13">
    <name type="scientific">miscellaneous Crenarchaeota group-1 archaeon SG8-32-1</name>
    <dbReference type="NCBI Taxonomy" id="1685124"/>
    <lineage>
        <taxon>Archaea</taxon>
        <taxon>Candidatus Bathyarchaeota</taxon>
        <taxon>MCG-1</taxon>
    </lineage>
</organism>
<evidence type="ECO:0000256" key="7">
    <source>
        <dbReference type="ARBA" id="ARBA00022960"/>
    </source>
</evidence>
<evidence type="ECO:0000313" key="13">
    <source>
        <dbReference type="Proteomes" id="UP000037237"/>
    </source>
</evidence>
<protein>
    <recommendedName>
        <fullName evidence="11">ATP-grasp domain-containing protein</fullName>
    </recommendedName>
</protein>
<dbReference type="GO" id="GO:0008716">
    <property type="term" value="F:D-alanine-D-alanine ligase activity"/>
    <property type="evidence" value="ECO:0007669"/>
    <property type="project" value="InterPro"/>
</dbReference>
<dbReference type="SUPFAM" id="SSF52440">
    <property type="entry name" value="PreATP-grasp domain"/>
    <property type="match status" value="1"/>
</dbReference>
<evidence type="ECO:0000256" key="1">
    <source>
        <dbReference type="ARBA" id="ARBA00004496"/>
    </source>
</evidence>
<name>A0A0M0BW19_9ARCH</name>
<dbReference type="PANTHER" id="PTHR23132">
    <property type="entry name" value="D-ALANINE--D-ALANINE LIGASE"/>
    <property type="match status" value="1"/>
</dbReference>
<reference evidence="12 13" key="1">
    <citation type="submission" date="2015-06" db="EMBL/GenBank/DDBJ databases">
        <title>New insights into the roles of widespread benthic archaea in carbon and nitrogen cycling.</title>
        <authorList>
            <person name="Lazar C.S."/>
            <person name="Baker B.J."/>
            <person name="Seitz K.W."/>
            <person name="Hyde A.S."/>
            <person name="Dick G.J."/>
            <person name="Hinrichs K.-U."/>
            <person name="Teske A.P."/>
        </authorList>
    </citation>
    <scope>NUCLEOTIDE SEQUENCE [LARGE SCALE GENOMIC DNA]</scope>
    <source>
        <strain evidence="12">SG8-32-1</strain>
    </source>
</reference>
<dbReference type="InterPro" id="IPR000291">
    <property type="entry name" value="D-Ala_lig_Van_CS"/>
</dbReference>
<dbReference type="InterPro" id="IPR011761">
    <property type="entry name" value="ATP-grasp"/>
</dbReference>
<dbReference type="GO" id="GO:0005737">
    <property type="term" value="C:cytoplasm"/>
    <property type="evidence" value="ECO:0007669"/>
    <property type="project" value="UniProtKB-SubCell"/>
</dbReference>
<evidence type="ECO:0000313" key="12">
    <source>
        <dbReference type="EMBL" id="KON32371.1"/>
    </source>
</evidence>
<evidence type="ECO:0000256" key="6">
    <source>
        <dbReference type="ARBA" id="ARBA00022840"/>
    </source>
</evidence>
<sequence>MRIALVLNTRQTETEFEVEYDPPHTIELIKHGIENTQHEYIFVEADENFAENIKKAKPDLVFNRAEGLRGNSRESHVPAILEMLSIPYIGSNVLTTAICLNKAWTKKTLLYHEIVTPKFYVCENLQEAERINKGFPYLLKPNEEGSSIGITEENLVYNKQQLQTKLKQMTTVYKQPILVEQFIEGREFSTGLLGQPNKDPEVLAILEIDFSKFPEVGGVFGQRAKTVLDSLEHYICPAQIPEKLKKTLEELSRNIWYALDVKDFARIDFRMNSEGELFFLEINPLPGMDFDTKENDLSFYPYMAMKSGYTYDMLVGRLLESASNRYGLKL</sequence>
<feature type="domain" description="ATP-grasp" evidence="11">
    <location>
        <begin position="106"/>
        <end position="320"/>
    </location>
</feature>
<dbReference type="InterPro" id="IPR013815">
    <property type="entry name" value="ATP_grasp_subdomain_1"/>
</dbReference>
<dbReference type="GO" id="GO:0005524">
    <property type="term" value="F:ATP binding"/>
    <property type="evidence" value="ECO:0007669"/>
    <property type="project" value="UniProtKB-UniRule"/>
</dbReference>
<dbReference type="InterPro" id="IPR016185">
    <property type="entry name" value="PreATP-grasp_dom_sf"/>
</dbReference>
<dbReference type="EMBL" id="LFWU01000069">
    <property type="protein sequence ID" value="KON32371.1"/>
    <property type="molecule type" value="Genomic_DNA"/>
</dbReference>
<evidence type="ECO:0000256" key="2">
    <source>
        <dbReference type="ARBA" id="ARBA00010871"/>
    </source>
</evidence>
<dbReference type="GO" id="GO:0008360">
    <property type="term" value="P:regulation of cell shape"/>
    <property type="evidence" value="ECO:0007669"/>
    <property type="project" value="UniProtKB-KW"/>
</dbReference>
<keyword evidence="4" id="KW-0436">Ligase</keyword>
<dbReference type="GO" id="GO:0071555">
    <property type="term" value="P:cell wall organization"/>
    <property type="evidence" value="ECO:0007669"/>
    <property type="project" value="UniProtKB-KW"/>
</dbReference>
<accession>A0A0M0BW19</accession>
<evidence type="ECO:0000256" key="10">
    <source>
        <dbReference type="PROSITE-ProRule" id="PRU00409"/>
    </source>
</evidence>
<keyword evidence="9" id="KW-0961">Cell wall biogenesis/degradation</keyword>
<dbReference type="AlphaFoldDB" id="A0A0M0BW19"/>
<dbReference type="SUPFAM" id="SSF56059">
    <property type="entry name" value="Glutathione synthetase ATP-binding domain-like"/>
    <property type="match status" value="1"/>
</dbReference>
<dbReference type="Gene3D" id="3.30.1490.20">
    <property type="entry name" value="ATP-grasp fold, A domain"/>
    <property type="match status" value="1"/>
</dbReference>
<comment type="subcellular location">
    <subcellularLocation>
        <location evidence="1">Cytoplasm</location>
    </subcellularLocation>
</comment>
<evidence type="ECO:0000256" key="3">
    <source>
        <dbReference type="ARBA" id="ARBA00022490"/>
    </source>
</evidence>
<comment type="similarity">
    <text evidence="2">Belongs to the D-alanine--D-alanine ligase family.</text>
</comment>
<keyword evidence="6 10" id="KW-0067">ATP-binding</keyword>
<dbReference type="Proteomes" id="UP000037237">
    <property type="component" value="Unassembled WGS sequence"/>
</dbReference>
<dbReference type="PROSITE" id="PS50975">
    <property type="entry name" value="ATP_GRASP"/>
    <property type="match status" value="1"/>
</dbReference>